<keyword evidence="4" id="KW-0804">Transcription</keyword>
<comment type="similarity">
    <text evidence="1">Belongs to the LysR transcriptional regulatory family.</text>
</comment>
<dbReference type="OrthoDB" id="79118at2"/>
<dbReference type="Pfam" id="PF00126">
    <property type="entry name" value="HTH_1"/>
    <property type="match status" value="1"/>
</dbReference>
<dbReference type="FunFam" id="1.10.10.10:FF:000001">
    <property type="entry name" value="LysR family transcriptional regulator"/>
    <property type="match status" value="1"/>
</dbReference>
<evidence type="ECO:0000256" key="3">
    <source>
        <dbReference type="ARBA" id="ARBA00023125"/>
    </source>
</evidence>
<evidence type="ECO:0000313" key="7">
    <source>
        <dbReference type="Proteomes" id="UP000219612"/>
    </source>
</evidence>
<dbReference type="GO" id="GO:0032993">
    <property type="term" value="C:protein-DNA complex"/>
    <property type="evidence" value="ECO:0007669"/>
    <property type="project" value="TreeGrafter"/>
</dbReference>
<feature type="domain" description="HTH lysR-type" evidence="5">
    <location>
        <begin position="4"/>
        <end position="61"/>
    </location>
</feature>
<keyword evidence="7" id="KW-1185">Reference proteome</keyword>
<dbReference type="InterPro" id="IPR036388">
    <property type="entry name" value="WH-like_DNA-bd_sf"/>
</dbReference>
<dbReference type="InterPro" id="IPR000847">
    <property type="entry name" value="LysR_HTH_N"/>
</dbReference>
<dbReference type="PRINTS" id="PR00039">
    <property type="entry name" value="HTHLYSR"/>
</dbReference>
<accession>A0A285H2P9</accession>
<gene>
    <name evidence="6" type="ORF">SAMN05421748_103343</name>
</gene>
<evidence type="ECO:0000259" key="5">
    <source>
        <dbReference type="PROSITE" id="PS50931"/>
    </source>
</evidence>
<dbReference type="RefSeq" id="WP_097319615.1">
    <property type="nucleotide sequence ID" value="NZ_OBDY01000003.1"/>
</dbReference>
<organism evidence="6 7">
    <name type="scientific">Paractinoplanes atraurantiacus</name>
    <dbReference type="NCBI Taxonomy" id="1036182"/>
    <lineage>
        <taxon>Bacteria</taxon>
        <taxon>Bacillati</taxon>
        <taxon>Actinomycetota</taxon>
        <taxon>Actinomycetes</taxon>
        <taxon>Micromonosporales</taxon>
        <taxon>Micromonosporaceae</taxon>
        <taxon>Paractinoplanes</taxon>
    </lineage>
</organism>
<dbReference type="PROSITE" id="PS50931">
    <property type="entry name" value="HTH_LYSR"/>
    <property type="match status" value="1"/>
</dbReference>
<evidence type="ECO:0000256" key="2">
    <source>
        <dbReference type="ARBA" id="ARBA00023015"/>
    </source>
</evidence>
<dbReference type="InterPro" id="IPR036390">
    <property type="entry name" value="WH_DNA-bd_sf"/>
</dbReference>
<reference evidence="6 7" key="1">
    <citation type="submission" date="2017-09" db="EMBL/GenBank/DDBJ databases">
        <authorList>
            <person name="Ehlers B."/>
            <person name="Leendertz F.H."/>
        </authorList>
    </citation>
    <scope>NUCLEOTIDE SEQUENCE [LARGE SCALE GENOMIC DNA]</scope>
    <source>
        <strain evidence="6 7">CGMCC 4.6857</strain>
    </source>
</reference>
<dbReference type="SUPFAM" id="SSF46785">
    <property type="entry name" value="Winged helix' DNA-binding domain"/>
    <property type="match status" value="1"/>
</dbReference>
<protein>
    <submittedName>
        <fullName evidence="6">DNA-binding transcriptional regulator, LysR family</fullName>
    </submittedName>
</protein>
<dbReference type="PANTHER" id="PTHR30346">
    <property type="entry name" value="TRANSCRIPTIONAL DUAL REGULATOR HCAR-RELATED"/>
    <property type="match status" value="1"/>
</dbReference>
<proteinExistence type="inferred from homology"/>
<dbReference type="Gene3D" id="3.40.190.10">
    <property type="entry name" value="Periplasmic binding protein-like II"/>
    <property type="match status" value="2"/>
</dbReference>
<evidence type="ECO:0000256" key="4">
    <source>
        <dbReference type="ARBA" id="ARBA00023163"/>
    </source>
</evidence>
<dbReference type="InterPro" id="IPR005119">
    <property type="entry name" value="LysR_subst-bd"/>
</dbReference>
<evidence type="ECO:0000313" key="6">
    <source>
        <dbReference type="EMBL" id="SNY30052.1"/>
    </source>
</evidence>
<dbReference type="EMBL" id="OBDY01000003">
    <property type="protein sequence ID" value="SNY30052.1"/>
    <property type="molecule type" value="Genomic_DNA"/>
</dbReference>
<sequence length="285" mass="30885">MSDLETRQLRYFVAVAEERHFGRAAERLGMAQPPLSRAIRELERQLGVQLLVRTTRQVALTEAGETLLADARVALDAVAAAQRRARRAGQPTRSLRLALKADYDAGLLPRILDAYDVMPVELQLGGRGEQVPALLDGRADVALLPAPFDESGLDTETLLSGPTVVALAAADPLAARTTLTLADLRGRKLPDGTDASEGRMAAGVRKFDLSQIFNLVEVSGVVWFLPEWVARRFPRPNTAFRPIEGLDPVALKVVWPAESRSLEVAAFVRVAREIAQTPEVALAGG</sequence>
<name>A0A285H2P9_9ACTN</name>
<dbReference type="SUPFAM" id="SSF53850">
    <property type="entry name" value="Periplasmic binding protein-like II"/>
    <property type="match status" value="1"/>
</dbReference>
<dbReference type="Gene3D" id="1.10.10.10">
    <property type="entry name" value="Winged helix-like DNA-binding domain superfamily/Winged helix DNA-binding domain"/>
    <property type="match status" value="1"/>
</dbReference>
<dbReference type="GO" id="GO:0003677">
    <property type="term" value="F:DNA binding"/>
    <property type="evidence" value="ECO:0007669"/>
    <property type="project" value="UniProtKB-KW"/>
</dbReference>
<dbReference type="PANTHER" id="PTHR30346:SF0">
    <property type="entry name" value="HCA OPERON TRANSCRIPTIONAL ACTIVATOR HCAR"/>
    <property type="match status" value="1"/>
</dbReference>
<keyword evidence="2" id="KW-0805">Transcription regulation</keyword>
<dbReference type="GO" id="GO:0003700">
    <property type="term" value="F:DNA-binding transcription factor activity"/>
    <property type="evidence" value="ECO:0007669"/>
    <property type="project" value="InterPro"/>
</dbReference>
<keyword evidence="3 6" id="KW-0238">DNA-binding</keyword>
<dbReference type="Proteomes" id="UP000219612">
    <property type="component" value="Unassembled WGS sequence"/>
</dbReference>
<dbReference type="AlphaFoldDB" id="A0A285H2P9"/>
<evidence type="ECO:0000256" key="1">
    <source>
        <dbReference type="ARBA" id="ARBA00009437"/>
    </source>
</evidence>
<dbReference type="Pfam" id="PF03466">
    <property type="entry name" value="LysR_substrate"/>
    <property type="match status" value="1"/>
</dbReference>